<evidence type="ECO:0000259" key="2">
    <source>
        <dbReference type="Pfam" id="PF22725"/>
    </source>
</evidence>
<feature type="domain" description="Gfo/Idh/MocA-like oxidoreductase N-terminal" evidence="1">
    <location>
        <begin position="1"/>
        <end position="118"/>
    </location>
</feature>
<gene>
    <name evidence="3" type="ORF">CQ394_15540</name>
</gene>
<evidence type="ECO:0000259" key="1">
    <source>
        <dbReference type="Pfam" id="PF01408"/>
    </source>
</evidence>
<dbReference type="Pfam" id="PF22725">
    <property type="entry name" value="GFO_IDH_MocA_C3"/>
    <property type="match status" value="1"/>
</dbReference>
<dbReference type="PANTHER" id="PTHR43054:SF1">
    <property type="entry name" value="SCYLLO-INOSITOL 2-DEHYDROGENASE (NADP(+)) IOLU"/>
    <property type="match status" value="1"/>
</dbReference>
<sequence length="329" mass="37238">MKIGIVGSGGIVLSFLDALKYVEDVEAVSIWCREKSIEKAKKIAKDNGFEKVYTNYELMLKDDEIDFVYIGLPNNLHYEYSKKALEFNKNVINEKPFTSTIKEAETLAQLAKKNNLFLFEAITTLHTPNYKLIKEKLPEIGEIKIVSGNYSQYSSRYDAFLEGKIHPVFNPELSGGALVDINIYNLHFVTGLFGKANEVRYMANVAHNGIDTSGIVTLRFDKFNAVCIGAKDCGCESSVYIEGTKGYIKVSGSPGICSSFEVCLNKQEKEIFNEQQFSNHMVYEICDFRDIYNSKNYKEFYKLLEHSLDVIKETVQARKDAGIIFSADK</sequence>
<dbReference type="AlphaFoldDB" id="A0A2A7MER5"/>
<dbReference type="Gene3D" id="3.40.50.720">
    <property type="entry name" value="NAD(P)-binding Rossmann-like Domain"/>
    <property type="match status" value="1"/>
</dbReference>
<dbReference type="PANTHER" id="PTHR43054">
    <property type="match status" value="1"/>
</dbReference>
<dbReference type="InterPro" id="IPR055170">
    <property type="entry name" value="GFO_IDH_MocA-like_dom"/>
</dbReference>
<dbReference type="RefSeq" id="WP_058294216.1">
    <property type="nucleotide sequence ID" value="NZ_LN890327.1"/>
</dbReference>
<dbReference type="Gene3D" id="3.30.360.10">
    <property type="entry name" value="Dihydrodipicolinate Reductase, domain 2"/>
    <property type="match status" value="1"/>
</dbReference>
<dbReference type="OrthoDB" id="9783105at2"/>
<accession>A0A2A7MER5</accession>
<organism evidence="3 4">
    <name type="scientific">Clostridium neonatale</name>
    <dbReference type="NCBI Taxonomy" id="137838"/>
    <lineage>
        <taxon>Bacteria</taxon>
        <taxon>Bacillati</taxon>
        <taxon>Bacillota</taxon>
        <taxon>Clostridia</taxon>
        <taxon>Eubacteriales</taxon>
        <taxon>Clostridiaceae</taxon>
        <taxon>Clostridium</taxon>
    </lineage>
</organism>
<dbReference type="SUPFAM" id="SSF51735">
    <property type="entry name" value="NAD(P)-binding Rossmann-fold domains"/>
    <property type="match status" value="1"/>
</dbReference>
<reference evidence="3 4" key="1">
    <citation type="submission" date="2017-10" db="EMBL/GenBank/DDBJ databases">
        <title>Effective Description of Clostridium neonatale sp. nov. linked to necrotizing enterocolitis in neonates and a clarification of species assignable to the genus Clostridium (Prazmowski 1880) emend. Lawson and Rainey 2016.</title>
        <authorList>
            <person name="Bernard K."/>
            <person name="Burdz T."/>
            <person name="Wiebe D."/>
            <person name="Balcewich B."/>
            <person name="Alfa M."/>
            <person name="Bernier A.-M."/>
        </authorList>
    </citation>
    <scope>NUCLEOTIDE SEQUENCE [LARGE SCALE GENOMIC DNA]</scope>
    <source>
        <strain evidence="3 4">LCDC99A005</strain>
    </source>
</reference>
<comment type="caution">
    <text evidence="3">The sequence shown here is derived from an EMBL/GenBank/DDBJ whole genome shotgun (WGS) entry which is preliminary data.</text>
</comment>
<dbReference type="Proteomes" id="UP000220840">
    <property type="component" value="Unassembled WGS sequence"/>
</dbReference>
<protein>
    <submittedName>
        <fullName evidence="3">Gfo/Idh/MocA family oxidoreductase</fullName>
    </submittedName>
</protein>
<evidence type="ECO:0000313" key="4">
    <source>
        <dbReference type="Proteomes" id="UP000220840"/>
    </source>
</evidence>
<feature type="domain" description="GFO/IDH/MocA-like oxidoreductase" evidence="2">
    <location>
        <begin position="139"/>
        <end position="248"/>
    </location>
</feature>
<dbReference type="STRING" id="137838.GCA_001458595_01344"/>
<keyword evidence="4" id="KW-1185">Reference proteome</keyword>
<evidence type="ECO:0000313" key="3">
    <source>
        <dbReference type="EMBL" id="PEG30050.1"/>
    </source>
</evidence>
<dbReference type="EMBL" id="PDCJ01000002">
    <property type="protein sequence ID" value="PEG30050.1"/>
    <property type="molecule type" value="Genomic_DNA"/>
</dbReference>
<dbReference type="GO" id="GO:0000166">
    <property type="term" value="F:nucleotide binding"/>
    <property type="evidence" value="ECO:0007669"/>
    <property type="project" value="InterPro"/>
</dbReference>
<dbReference type="InterPro" id="IPR036291">
    <property type="entry name" value="NAD(P)-bd_dom_sf"/>
</dbReference>
<proteinExistence type="predicted"/>
<dbReference type="SUPFAM" id="SSF55347">
    <property type="entry name" value="Glyceraldehyde-3-phosphate dehydrogenase-like, C-terminal domain"/>
    <property type="match status" value="1"/>
</dbReference>
<dbReference type="Pfam" id="PF01408">
    <property type="entry name" value="GFO_IDH_MocA"/>
    <property type="match status" value="1"/>
</dbReference>
<name>A0A2A7MER5_9CLOT</name>
<dbReference type="InterPro" id="IPR000683">
    <property type="entry name" value="Gfo/Idh/MocA-like_OxRdtase_N"/>
</dbReference>